<feature type="region of interest" description="Disordered" evidence="5">
    <location>
        <begin position="4401"/>
        <end position="4422"/>
    </location>
</feature>
<feature type="region of interest" description="Disordered" evidence="5">
    <location>
        <begin position="486"/>
        <end position="510"/>
    </location>
</feature>
<dbReference type="InterPro" id="IPR009543">
    <property type="entry name" value="VPS13_VAB"/>
</dbReference>
<dbReference type="Pfam" id="PF25037">
    <property type="entry name" value="VPS13_C"/>
    <property type="match status" value="1"/>
</dbReference>
<reference evidence="9" key="1">
    <citation type="submission" date="2022-12" db="EMBL/GenBank/DDBJ databases">
        <authorList>
            <person name="Webb A."/>
        </authorList>
    </citation>
    <scope>NUCLEOTIDE SEQUENCE</scope>
    <source>
        <strain evidence="9">Hp1</strain>
    </source>
</reference>
<feature type="region of interest" description="Disordered" evidence="5">
    <location>
        <begin position="2068"/>
        <end position="2087"/>
    </location>
</feature>
<comment type="caution">
    <text evidence="9">The sequence shown here is derived from an EMBL/GenBank/DDBJ whole genome shotgun (WGS) entry which is preliminary data.</text>
</comment>
<feature type="region of interest" description="Disordered" evidence="5">
    <location>
        <begin position="2152"/>
        <end position="2195"/>
    </location>
</feature>
<feature type="compositionally biased region" description="Basic and acidic residues" evidence="5">
    <location>
        <begin position="2183"/>
        <end position="2195"/>
    </location>
</feature>
<sequence>MFETLVTGLLTSALGSYIDPKCFSSDKINVAVWSGYVVLTELEVKPEVVAGLPAVKLVRGLVGSIELKIPWNRLQSDSVVATVDDVYLLLRTEEDVDAVMRQMDEFTLKKKLLEELYAQAKQQEDAATQTTSSEDGFAARLVNKIIDNVELHIRRIHIRLEDYSTGDHPFSVGMTIESVHVQSTNSNWQPSYVDTSISHEPRIYKILELNHLSVYCDPEGELQRGSNINFETCSAETFSSAFSRAIPKRFDDRRFHHMQLYPSPQQHHFLLKPVDASARLIVNRDVFDASVPKFEIDVKVPEVAFRLEESQYCDMLYLISALQAPDYYMKYRRYRESRPQMAVLDEPAEWWKYAITSVIKDVKTKKQQWAWGFMKDRREDRKRYVSLWQQKSRRLLELADVDYEDFDSEYDEDEKEGIMENADHAGQNTSSLDLSDTPISPPLDMNLGLEEIERRRSVEDVLFFRYLADLEVRKILATRASPVRRRLPTPPTRGTKAYSDTESVDTECTESSVPSEVQYRSWGAWMFGWTSKLATPSSGEESARAAHRIIPEVELRELFKILEEPCRRSKKRTYKNRDARGQCDVSLGESQTELAEVYRITVTLQWGSVTLASDPEMSQTLLRDDVSYGQKYAPTDFLLGTFSQLQIAAVARCETVVVDISLQSIEAFDESAESSAFSRLLSRKQNIRSVGDGDDVNVSKLSGVVFLMSYEMNPVRSGADASLFVHMEPLEVVLSPTAQCWGRLARFMDTPADLGLWEELEVASFNDIVNLKMRTEAKLGYVMENRIALAVDLRIQAPVIIIPQSDTDYNCARLVIDLGRITFRTERLSQMDSESMSTHSRSDLSRGRSEQGTLALRSPSHYQAAQPNTSFVQQLYDEAERGEGAIRWKEDFYDKFSLSVANIHVLLVPYGKTTQVQDTSAGYNGINVPLPPYLTDTYSEEYELIERLNINVIVRMSILPLDATLTRFYIHADLPAFTVKLSLEKYHHLMAMGDRFNLADAETRRKPRKYSDDGLHLTEDVFGSYAVDVAESGDRSDALTTESVRSASAFKKLVLDSGGTSASETGVLPDNLGDFGDNSSVESDDTWFSFTSGNMGTTSASSVSGDAGERKQSFPVTDSSDTVEVDDKKNVNGSPRVQRRARTRRRSYAGGETANLLDRRLVVCSFTVPLISVQLKKPRSSAISSYASYCYDVGDFDDGHVDSGTILMKLHDFRVRVGQRTMSTRVNVGLTSFEVVESIDGRSTQYLLFSSPTIAAPFSAAAPLRRGGNFSEFSAQHRRRNLKRERVISFHNSSAKNKDASRSETFASPETLLELGFSTYNDQQSGEEVLREVDLQLGSVQLNFDQSYVCSLFQLFDDPATRLAMVHVPPRGDTGSIDGTEINTDGCLLPPLELSPTIAQEYSVPVNLTESVRADLEQARKTLCQEGRDAKKTAMDRESEHVPVALKLSVQLHSISVCFSDRGESVASIAVLDTAVQVGTGVKDHISISGTVGDVKVFDLLSMKRQEDGTAVGNPEHGFGSSAMDHVEIFGLDTTAACAANETRHILSIKCLICTEMKGKSKAIANNDEQVHRKDKESSLEVTVQPVRLLARPEFVESLSNYVVDGCLLAHVHSDSVHSSEDSFTSEFQLAPRSPPDVDCPPSSLTPFFDAIETSNRQTRQFSAETPNILTPTHEDHGDYRTSNQGQQSNHGNRFDAENDAAAILAYIYDSFDLDIQLCHPCVVLPTASFNDTQASLGPHLYRGIEVDFGTISIALQRDVSDGVLDRSGCTRLQASMTVDGLQVISQPDRAVILNRSGFQVRGSIPRQPTDLGTGNDDKESASIEIAIDVNVSPVRVNVSEACICLGLDVFYAAIDPISRTVRRVVYRIENYESASVISGGQDGHDGGFRYVVPGPNLDMVREWHFLFHVFLQEFTIALVSNSVAPHQLEMWMKGVDNAFDEASSRESCDGASSATQWQPRPENITGRRINSANEISSCVVSEFTLMMLEANVAVNTKSARSSDSQLQCEFILHEVVIRDKIADSSEHFTQLLGPVPEALPECTEPYVSDLSSKIALFPFSPGKKILPPLPRDSSPHSSGPAVPSSQLSGRLTSKIVNVDESAIRASSLYLDVSSARLMLLPRTILQVEQFSLDVYLAVSMKTGELELQRDKSMAAKSRGVKDSSFVDAGTSLSNNTPSSFRPRNDSKSEPFEDAHSAVRSAFASPLQRMLGSTGAAESRNPGSFASRAIAEKSGTMMSVGDDNLVNMTNIGVARKVLTMPRWKVDARFSNLQMWVVPSDYKNDVTGCVLSCQVVVKFDSASSGPEESASSRCNDLVAASVRLNNVEMSMGLPTVIGTERQRPMHHTGTLVEKFEVDVQFALRQCFRPVQEDETADPEGVDEKSDGKSDTSTTVEDNVKSNDGKARLGPWFNIRSIRKDDNPTPPPTPFLRDVPSEWQEWVVSEPLVCIDQIVSHVTYRDLPLLLNIAAWLTNMLAIEERIRDTFDTKLRAATDGIDWVTSPSTAEHHSEYVDYPETDGESDHAEQAELSALQLDVLTRASIKVRGVQFQLINNIADQASPVVEFDLKPIEMLLRSESNSTTEVSISCRIEAKYQNLRLVTMEPLIEPWSAEVTLCQQLSRSRDLDDREQLASSPWKLDITSDAFLQLNLTDALIANLVAADRAWRWVAKPGKDSREMTEYSTYWIRNNTGMPLRYWGQSCCEHSLAAGEEEPLRLDEEQSKGNGGKRRRGGRCNGQGHDRQIFIAVEEEFLDGSLLGIPRQWKSEASIPVDQVDSRMYALVDSEAGITATSMRKCECVIDVLVERGCKYFVVRSTLILENQTSSDLEVEFVLPERHASPPSSSTDKALQGHTMPIWNKVVKASSAVPVPVHIVSSGGGYLMVRPPAIIGANAGEDVLPRAYAKERVHLPVFDTSIPSADEDIRHVNTNEPGQSQCTIKFQRLYSDRPVRPFMMNACLSSASSVLYYRTLSFHPPLIVHNLTAGPLDFCLATPSDWLPAAKQVIAPNTAVNASWESCEQRLCERDTIDVADSLLWHLSSEETPLVLSIRMKGFDWSEPLELDEELDDLVRMKMKDIVSDALLYVTIENRRSRGHCRELFLYVPYWIVNLTNLKLEFEYEKERMGREHRTTLLAGQTRLDRDELLLKETQRSKTPRQGHNAHLLYPVLAGESKCADESEDLGQQHSSTNYRAPPFLRGSERKRRRPRLLPSVLPVKGLLDLLPTTNKYDLRDTGHVEVLQACHSNYRKDRGCVRLRVSNESVTAGLDTRKEHGHRKWSDYFVLELAGTIGEIEADDYEANQKFSIGYSISQAEGQYSRTKVIMLTPRFMLINTLDIAIEVCHSSSKTMTPTMTDMADGSGSSHNSRVASSMTPVIQLDAGAYAHFHWTLRFAKTRTIRCRFVDDGWSWSGAVPLVESGEYAVRMRHESLRDSKLVRVTLKMDSSCVCVYFREELTTAPPFRVENYSLETLRTHQHRVRRSEILLPHHSLDYAWDEPTEERLLVVDMLPSAAGDNSRPLRIGSFDLDKIQRYPDSLGGTLGIEVSTDGPTRVLRFTDTRLRGEKTLAMRSHNANDLATRTDASGTTGMEFLRRFVTAPMVHVVLHLQGVGISIVDSAPKELIYMSISGITLNVLVSENDRADGSAAVAGNGASLSRLQRETRPRILACCFEVSDVQVDNQLQMTPHPVLLRFSHVNGRSRRINGQGTNIPALQISLVKHDEYAGIEFIRHLSVKALPVHIRVDGALLYRILPLLVHAKVLGSNGNAGTAIKRQAGVVNYGESKSGERIRAVHSRLLLRDLNASLEVPVKVLEAAQNDGVVSAESNTRSTASATKALARRNSVRRQQLLSPRHKHHTTPAAEVHRYSAFKHGSLSAIATNDEQKKLYFEEFHIDPIHAMVSFSFGDSAGAIVDGNLSPLPYAAASTDPSSARESSVVTVGPLRLILSAIGTSLTKVANAPFRLKALHIRNSFVQPDALATRLASHYQSEALRQAYVILGSVDVLGNPMIAWKNLRGGFREFISEPAHGLSQRSPQAFAFGVWRGSLSLVRTSVYTFLDFHTRILKAFSLGLSEACLKLDDYTGYPATRHIFQGLVQGVSGMVVAPIHSFEENGAQGILPGLVAGVFGVVLKPLLGISLAVSTTAATLRDAVDPNIKAVLVHVRPPRHIDLRTKKLKVYSYVESLGEEIVGKIRGGRYRGDGYLGHVDLKATHQSVLVTRKRVLFLTVKDAASTQTAKYDVVWELLAEEIVMVDCSRTSNEQAVKIYYMEDEFRAAGGAGLNSRGATGSTAVTSNRQRTLRVSRGMFLQKHEVALPETKVLFFRAMLQQQERSLLTKMNSSDTEDRSLHHSVPMPPLTRSSSMELGPTWQAQYSCMPPQYPIFRLPRTLHQSRSSANLAQALHAHNNYSQQRTPTRTKGGLHATKT</sequence>
<keyword evidence="10" id="KW-1185">Reference proteome</keyword>
<evidence type="ECO:0000256" key="2">
    <source>
        <dbReference type="ARBA" id="ARBA00022448"/>
    </source>
</evidence>
<organism evidence="9 10">
    <name type="scientific">Hyaloperonospora brassicae</name>
    <name type="common">Brassica downy mildew</name>
    <name type="synonym">Peronospora brassicae</name>
    <dbReference type="NCBI Taxonomy" id="162125"/>
    <lineage>
        <taxon>Eukaryota</taxon>
        <taxon>Sar</taxon>
        <taxon>Stramenopiles</taxon>
        <taxon>Oomycota</taxon>
        <taxon>Peronosporomycetes</taxon>
        <taxon>Peronosporales</taxon>
        <taxon>Peronosporaceae</taxon>
        <taxon>Hyaloperonospora</taxon>
    </lineage>
</organism>
<feature type="compositionally biased region" description="Polar residues" evidence="5">
    <location>
        <begin position="3180"/>
        <end position="3189"/>
    </location>
</feature>
<evidence type="ECO:0000259" key="6">
    <source>
        <dbReference type="Pfam" id="PF12624"/>
    </source>
</evidence>
<feature type="compositionally biased region" description="Basic residues" evidence="5">
    <location>
        <begin position="1137"/>
        <end position="1147"/>
    </location>
</feature>
<feature type="region of interest" description="Disordered" evidence="5">
    <location>
        <begin position="4333"/>
        <end position="4359"/>
    </location>
</feature>
<dbReference type="InterPro" id="IPR026847">
    <property type="entry name" value="VPS13"/>
</dbReference>
<keyword evidence="4" id="KW-0175">Coiled coil</keyword>
<proteinExistence type="inferred from homology"/>
<feature type="region of interest" description="Disordered" evidence="5">
    <location>
        <begin position="1097"/>
        <end position="1147"/>
    </location>
</feature>
<dbReference type="Pfam" id="PF12624">
    <property type="entry name" value="VPS13_N"/>
    <property type="match status" value="1"/>
</dbReference>
<name>A0AAV0U218_HYABA</name>
<evidence type="ECO:0000256" key="1">
    <source>
        <dbReference type="ARBA" id="ARBA00006545"/>
    </source>
</evidence>
<keyword evidence="2" id="KW-0813">Transport</keyword>
<dbReference type="Proteomes" id="UP001162031">
    <property type="component" value="Unassembled WGS sequence"/>
</dbReference>
<feature type="region of interest" description="Disordered" evidence="5">
    <location>
        <begin position="1660"/>
        <end position="1694"/>
    </location>
</feature>
<dbReference type="GO" id="GO:0045053">
    <property type="term" value="P:protein retention in Golgi apparatus"/>
    <property type="evidence" value="ECO:0007669"/>
    <property type="project" value="TreeGrafter"/>
</dbReference>
<feature type="region of interest" description="Disordered" evidence="5">
    <location>
        <begin position="2370"/>
        <end position="2406"/>
    </location>
</feature>
<evidence type="ECO:0000256" key="5">
    <source>
        <dbReference type="SAM" id="MobiDB-lite"/>
    </source>
</evidence>
<protein>
    <recommendedName>
        <fullName evidence="11">Vacuolar protein sorting-associated protein</fullName>
    </recommendedName>
</protein>
<feature type="compositionally biased region" description="Basic and acidic residues" evidence="5">
    <location>
        <begin position="2712"/>
        <end position="2721"/>
    </location>
</feature>
<dbReference type="GO" id="GO:0006623">
    <property type="term" value="P:protein targeting to vacuole"/>
    <property type="evidence" value="ECO:0007669"/>
    <property type="project" value="TreeGrafter"/>
</dbReference>
<feature type="region of interest" description="Disordered" evidence="5">
    <location>
        <begin position="2712"/>
        <end position="2735"/>
    </location>
</feature>
<dbReference type="GO" id="GO:0006869">
    <property type="term" value="P:lipid transport"/>
    <property type="evidence" value="ECO:0007669"/>
    <property type="project" value="UniProtKB-KW"/>
</dbReference>
<evidence type="ECO:0000313" key="9">
    <source>
        <dbReference type="EMBL" id="CAI5730982.1"/>
    </source>
</evidence>
<feature type="coiled-coil region" evidence="4">
    <location>
        <begin position="103"/>
        <end position="130"/>
    </location>
</feature>
<keyword evidence="3" id="KW-0445">Lipid transport</keyword>
<evidence type="ECO:0000259" key="7">
    <source>
        <dbReference type="Pfam" id="PF25036"/>
    </source>
</evidence>
<evidence type="ECO:0008006" key="11">
    <source>
        <dbReference type="Google" id="ProtNLM"/>
    </source>
</evidence>
<dbReference type="EMBL" id="CANTFL010001075">
    <property type="protein sequence ID" value="CAI5730982.1"/>
    <property type="molecule type" value="Genomic_DNA"/>
</dbReference>
<evidence type="ECO:0000256" key="3">
    <source>
        <dbReference type="ARBA" id="ARBA00023055"/>
    </source>
</evidence>
<feature type="compositionally biased region" description="Basic and acidic residues" evidence="5">
    <location>
        <begin position="2396"/>
        <end position="2405"/>
    </location>
</feature>
<feature type="compositionally biased region" description="Basic and acidic residues" evidence="5">
    <location>
        <begin position="840"/>
        <end position="849"/>
    </location>
</feature>
<gene>
    <name evidence="9" type="ORF">HBR001_LOCUS5035</name>
</gene>
<feature type="domain" description="Vacuolar protein sorting-associated protein 13 VPS13 adaptor binding" evidence="7">
    <location>
        <begin position="3258"/>
        <end position="3498"/>
    </location>
</feature>
<comment type="similarity">
    <text evidence="1">Belongs to the VPS13 family.</text>
</comment>
<accession>A0AAV0U218</accession>
<feature type="domain" description="Chorein N-terminal" evidence="6">
    <location>
        <begin position="1"/>
        <end position="992"/>
    </location>
</feature>
<feature type="region of interest" description="Disordered" evidence="5">
    <location>
        <begin position="831"/>
        <end position="852"/>
    </location>
</feature>
<feature type="compositionally biased region" description="Polar residues" evidence="5">
    <location>
        <begin position="2171"/>
        <end position="2182"/>
    </location>
</feature>
<feature type="domain" description="Vacuolar protein sorting-associated protein 13 VPS13 adaptor binding" evidence="7">
    <location>
        <begin position="2968"/>
        <end position="3120"/>
    </location>
</feature>
<evidence type="ECO:0000256" key="4">
    <source>
        <dbReference type="SAM" id="Coils"/>
    </source>
</evidence>
<feature type="region of interest" description="Disordered" evidence="5">
    <location>
        <begin position="3175"/>
        <end position="3202"/>
    </location>
</feature>
<dbReference type="InterPro" id="IPR026854">
    <property type="entry name" value="VPS13_N"/>
</dbReference>
<feature type="domain" description="Intermembrane lipid transfer protein VPS13-like C-terminal" evidence="8">
    <location>
        <begin position="4159"/>
        <end position="4254"/>
    </location>
</feature>
<evidence type="ECO:0000259" key="8">
    <source>
        <dbReference type="Pfam" id="PF25037"/>
    </source>
</evidence>
<dbReference type="PANTHER" id="PTHR16166:SF93">
    <property type="entry name" value="INTERMEMBRANE LIPID TRANSFER PROTEIN VPS13"/>
    <property type="match status" value="1"/>
</dbReference>
<feature type="compositionally biased region" description="Polar residues" evidence="5">
    <location>
        <begin position="1681"/>
        <end position="1692"/>
    </location>
</feature>
<dbReference type="PANTHER" id="PTHR16166">
    <property type="entry name" value="VACUOLAR PROTEIN SORTING-ASSOCIATED PROTEIN VPS13"/>
    <property type="match status" value="1"/>
</dbReference>
<feature type="compositionally biased region" description="Polar residues" evidence="5">
    <location>
        <begin position="1660"/>
        <end position="1671"/>
    </location>
</feature>
<dbReference type="InterPro" id="IPR056748">
    <property type="entry name" value="VPS13-like_C"/>
</dbReference>
<evidence type="ECO:0000313" key="10">
    <source>
        <dbReference type="Proteomes" id="UP001162031"/>
    </source>
</evidence>
<dbReference type="Pfam" id="PF25036">
    <property type="entry name" value="VPS13_VAB"/>
    <property type="match status" value="2"/>
</dbReference>